<accession>A0AAV4QB71</accession>
<proteinExistence type="predicted"/>
<dbReference type="Proteomes" id="UP001054837">
    <property type="component" value="Unassembled WGS sequence"/>
</dbReference>
<gene>
    <name evidence="2" type="ORF">CDAR_123271</name>
</gene>
<evidence type="ECO:0000313" key="3">
    <source>
        <dbReference type="Proteomes" id="UP001054837"/>
    </source>
</evidence>
<dbReference type="EMBL" id="BPLQ01004275">
    <property type="protein sequence ID" value="GIY06943.1"/>
    <property type="molecule type" value="Genomic_DNA"/>
</dbReference>
<evidence type="ECO:0000313" key="2">
    <source>
        <dbReference type="EMBL" id="GIY06943.1"/>
    </source>
</evidence>
<dbReference type="AlphaFoldDB" id="A0AAV4QB71"/>
<feature type="region of interest" description="Disordered" evidence="1">
    <location>
        <begin position="1"/>
        <end position="38"/>
    </location>
</feature>
<comment type="caution">
    <text evidence="2">The sequence shown here is derived from an EMBL/GenBank/DDBJ whole genome shotgun (WGS) entry which is preliminary data.</text>
</comment>
<organism evidence="2 3">
    <name type="scientific">Caerostris darwini</name>
    <dbReference type="NCBI Taxonomy" id="1538125"/>
    <lineage>
        <taxon>Eukaryota</taxon>
        <taxon>Metazoa</taxon>
        <taxon>Ecdysozoa</taxon>
        <taxon>Arthropoda</taxon>
        <taxon>Chelicerata</taxon>
        <taxon>Arachnida</taxon>
        <taxon>Araneae</taxon>
        <taxon>Araneomorphae</taxon>
        <taxon>Entelegynae</taxon>
        <taxon>Araneoidea</taxon>
        <taxon>Araneidae</taxon>
        <taxon>Caerostris</taxon>
    </lineage>
</organism>
<reference evidence="2 3" key="1">
    <citation type="submission" date="2021-06" db="EMBL/GenBank/DDBJ databases">
        <title>Caerostris darwini draft genome.</title>
        <authorList>
            <person name="Kono N."/>
            <person name="Arakawa K."/>
        </authorList>
    </citation>
    <scope>NUCLEOTIDE SEQUENCE [LARGE SCALE GENOMIC DNA]</scope>
</reference>
<protein>
    <submittedName>
        <fullName evidence="2">Uncharacterized protein</fullName>
    </submittedName>
</protein>
<keyword evidence="3" id="KW-1185">Reference proteome</keyword>
<sequence length="105" mass="11827">MKNLLIKPHTQQSSLEECGSEEKQRHGSGGESRLRRKCPATHFRRTRSSKVTFTAEQVPLENSYSPAFCVRRGVESSVAHMASTSTSREVPQFKINRLLNLKIGL</sequence>
<name>A0AAV4QB71_9ARAC</name>
<evidence type="ECO:0000256" key="1">
    <source>
        <dbReference type="SAM" id="MobiDB-lite"/>
    </source>
</evidence>